<organism evidence="1 2">
    <name type="scientific">Lindgomyces ingoldianus</name>
    <dbReference type="NCBI Taxonomy" id="673940"/>
    <lineage>
        <taxon>Eukaryota</taxon>
        <taxon>Fungi</taxon>
        <taxon>Dikarya</taxon>
        <taxon>Ascomycota</taxon>
        <taxon>Pezizomycotina</taxon>
        <taxon>Dothideomycetes</taxon>
        <taxon>Pleosporomycetidae</taxon>
        <taxon>Pleosporales</taxon>
        <taxon>Lindgomycetaceae</taxon>
        <taxon>Lindgomyces</taxon>
    </lineage>
</organism>
<accession>A0ACB6QBI8</accession>
<comment type="caution">
    <text evidence="1">The sequence shown here is derived from an EMBL/GenBank/DDBJ whole genome shotgun (WGS) entry which is preliminary data.</text>
</comment>
<name>A0ACB6QBI8_9PLEO</name>
<dbReference type="Proteomes" id="UP000799755">
    <property type="component" value="Unassembled WGS sequence"/>
</dbReference>
<proteinExistence type="predicted"/>
<dbReference type="EMBL" id="MU003538">
    <property type="protein sequence ID" value="KAF2464298.1"/>
    <property type="molecule type" value="Genomic_DNA"/>
</dbReference>
<gene>
    <name evidence="1" type="ORF">BDR25DRAFT_346785</name>
</gene>
<protein>
    <submittedName>
        <fullName evidence="1">Uncharacterized protein</fullName>
    </submittedName>
</protein>
<keyword evidence="2" id="KW-1185">Reference proteome</keyword>
<sequence>MPLACVTPEFEYFNAKVDIVAVPAIGADPKVTYRYPGLKVPDKQDAQRWHHMFSDLSDARVFLYTFPKPENPKTHGITKYSEDLLREMASEGLGKSRMIHFVGHSTGGLVVKRALILANGSNKHDWLEIKRKCCSIAFFGTPHYGSTVLCQSTYKLAVSRLLGLKLIMSDRLRQDLTDVENLDGLVHFSRTFQPITITMEKIWSFFEARDSKLEVRATINDRIGSTSIRRMASIACGDEKSSFPLIGCEQAISVKADHATLPRFGDDPNSQTFHQYIDGLREHISKSSGKTDRDPRWLENELKVEVHLFYELNEGNQSTVKLWSVNPTLRDLINDGPGMRLERRVDLAVNEPQGNDARVHPEDSSHANIESNGMPSNNKNRARKYTGSTLASPQKDDFRPQMHVVTDLGQSANGEADETGSNSSTPSAYKLPDLGHAHFRWIHVPANNMIWVEKIFQAVERDRERKRFKEVAESVKGVEEMPEATDSAASESDLHSTPVEGLLEDPAKSQLLKAVEVIQQQDKPVEAPGLNAAVKDPRKGVALLKIAQNVPSPKISSIIPEATQAIEDIRERAVFLEVTKERTQRGETLRGDVIAKAIREERSKPRLASAVLDKQYWNWKQVTSRHGLPHGRYMQPFCQLFLPQSPSESGLNMRGTTVHIASVASPIESPQLCLYFPYLHWDTFKGLQKRNELVRQRLEDPRLYPPNAHVEHGQSMENKLIWQYLLDSSKLPLHIRRSIDQFGNPHLQDVSVRDRDQVLYKCTKPESPLKLTPSSDSKSHCFLNPNSFRAKTDDEAKVLMVDQLWAWVIDSDTVATFFSPKEEFPMLKDSVPDSSMESEISSLTSTKVFLGQADLRNQIYDDVNGDQRFACQCFDPFDFVALAVWHAVTVFIERSTDPDLSVWTLFQEWICELAEMEGASFKVFQTSQSQTTKIFQESKSRDAGDPEFRDIVEKLDPSGDLNALIQLKDVQDELNMLGKLFSRQIEVIDNLIYDYTVLDGDTNKHATAIYWLKEAKSKYIHSYQNEVKELSAASKTAIDDYRELLDMKQKQSNVVEAYISRMTAQTSGEQNRSIMIFTIFTIIFLPLSFFTSFFGMNVQDWSGSTSNKSLPTVLALMCGISAAVIIVALFLAFTRHPVEKIRKAPQTVKKTHHHFRQLWDCSHWWGKKQEEKEDEAKVTNRSRLDLEGGVEGADGLRRRR</sequence>
<evidence type="ECO:0000313" key="1">
    <source>
        <dbReference type="EMBL" id="KAF2464298.1"/>
    </source>
</evidence>
<evidence type="ECO:0000313" key="2">
    <source>
        <dbReference type="Proteomes" id="UP000799755"/>
    </source>
</evidence>
<reference evidence="1" key="1">
    <citation type="journal article" date="2020" name="Stud. Mycol.">
        <title>101 Dothideomycetes genomes: a test case for predicting lifestyles and emergence of pathogens.</title>
        <authorList>
            <person name="Haridas S."/>
            <person name="Albert R."/>
            <person name="Binder M."/>
            <person name="Bloem J."/>
            <person name="Labutti K."/>
            <person name="Salamov A."/>
            <person name="Andreopoulos B."/>
            <person name="Baker S."/>
            <person name="Barry K."/>
            <person name="Bills G."/>
            <person name="Bluhm B."/>
            <person name="Cannon C."/>
            <person name="Castanera R."/>
            <person name="Culley D."/>
            <person name="Daum C."/>
            <person name="Ezra D."/>
            <person name="Gonzalez J."/>
            <person name="Henrissat B."/>
            <person name="Kuo A."/>
            <person name="Liang C."/>
            <person name="Lipzen A."/>
            <person name="Lutzoni F."/>
            <person name="Magnuson J."/>
            <person name="Mondo S."/>
            <person name="Nolan M."/>
            <person name="Ohm R."/>
            <person name="Pangilinan J."/>
            <person name="Park H.-J."/>
            <person name="Ramirez L."/>
            <person name="Alfaro M."/>
            <person name="Sun H."/>
            <person name="Tritt A."/>
            <person name="Yoshinaga Y."/>
            <person name="Zwiers L.-H."/>
            <person name="Turgeon B."/>
            <person name="Goodwin S."/>
            <person name="Spatafora J."/>
            <person name="Crous P."/>
            <person name="Grigoriev I."/>
        </authorList>
    </citation>
    <scope>NUCLEOTIDE SEQUENCE</scope>
    <source>
        <strain evidence="1">ATCC 200398</strain>
    </source>
</reference>